<dbReference type="AlphaFoldDB" id="A0A1X0BCB7"/>
<dbReference type="PANTHER" id="PTHR14136">
    <property type="entry name" value="BTB_POZ DOMAIN-CONTAINING PROTEIN KCTD9"/>
    <property type="match status" value="1"/>
</dbReference>
<dbReference type="Pfam" id="PF00805">
    <property type="entry name" value="Pentapeptide"/>
    <property type="match status" value="9"/>
</dbReference>
<name>A0A1X0BCB7_9MYCO</name>
<dbReference type="SUPFAM" id="SSF141571">
    <property type="entry name" value="Pentapeptide repeat-like"/>
    <property type="match status" value="5"/>
</dbReference>
<comment type="caution">
    <text evidence="1">The sequence shown here is derived from an EMBL/GenBank/DDBJ whole genome shotgun (WGS) entry which is preliminary data.</text>
</comment>
<keyword evidence="2" id="KW-1185">Reference proteome</keyword>
<dbReference type="STRING" id="1927124.BST13_00200"/>
<gene>
    <name evidence="1" type="ORF">BST13_00200</name>
</gene>
<proteinExistence type="predicted"/>
<dbReference type="PANTHER" id="PTHR14136:SF17">
    <property type="entry name" value="BTB_POZ DOMAIN-CONTAINING PROTEIN KCTD9"/>
    <property type="match status" value="1"/>
</dbReference>
<dbReference type="Proteomes" id="UP000192448">
    <property type="component" value="Unassembled WGS sequence"/>
</dbReference>
<dbReference type="InterPro" id="IPR051082">
    <property type="entry name" value="Pentapeptide-BTB/POZ_domain"/>
</dbReference>
<reference evidence="1 2" key="1">
    <citation type="submission" date="2017-02" db="EMBL/GenBank/DDBJ databases">
        <title>The new phylogeny of genus Mycobacterium.</title>
        <authorList>
            <person name="Tortoli E."/>
            <person name="Trovato A."/>
            <person name="Cirillo D.M."/>
        </authorList>
    </citation>
    <scope>NUCLEOTIDE SEQUENCE [LARGE SCALE GENOMIC DNA]</scope>
    <source>
        <strain evidence="1 2">RW6</strain>
    </source>
</reference>
<dbReference type="InterPro" id="IPR001646">
    <property type="entry name" value="5peptide_repeat"/>
</dbReference>
<accession>A0A1X0BCB7</accession>
<evidence type="ECO:0000313" key="2">
    <source>
        <dbReference type="Proteomes" id="UP000192448"/>
    </source>
</evidence>
<dbReference type="EMBL" id="MVHF01000001">
    <property type="protein sequence ID" value="ORA39825.1"/>
    <property type="molecule type" value="Genomic_DNA"/>
</dbReference>
<evidence type="ECO:0008006" key="3">
    <source>
        <dbReference type="Google" id="ProtNLM"/>
    </source>
</evidence>
<evidence type="ECO:0000313" key="1">
    <source>
        <dbReference type="EMBL" id="ORA39825.1"/>
    </source>
</evidence>
<dbReference type="Gene3D" id="2.160.20.80">
    <property type="entry name" value="E3 ubiquitin-protein ligase SopA"/>
    <property type="match status" value="5"/>
</dbReference>
<organism evidence="1 2">
    <name type="scientific">Mycobacterium aquaticum</name>
    <dbReference type="NCBI Taxonomy" id="1927124"/>
    <lineage>
        <taxon>Bacteria</taxon>
        <taxon>Bacillati</taxon>
        <taxon>Actinomycetota</taxon>
        <taxon>Actinomycetes</taxon>
        <taxon>Mycobacteriales</taxon>
        <taxon>Mycobacteriaceae</taxon>
        <taxon>Mycobacterium</taxon>
    </lineage>
</organism>
<protein>
    <recommendedName>
        <fullName evidence="3">Low-complexity protein</fullName>
    </recommendedName>
</protein>
<sequence>MNLGGKDLTNAKLQNAKLLGTVFNGVLSLVGADLSGAIIGDGTDFTGCDLSQVNFGSTPGLGGSPYALTKLVGAKVPAQAVGLHWDYLDLTDVVVVDLPNQLGDLKVTCSNLAGFNFAGRILSNARFAGVALRGANFAKATLTGARFDPALSARCDLTGANLTGITMASGSLADCILSRADFTRADFSDSAVGKPSFARSAIDGTCFDGTNLVGCDLTNATRATSTTKLTSFRGAKLKLMSIGTAWSYLDLTDATIVGLADAIKDGASLTLRAQYSALTGLDLSNAKLSKSDLTGATLAGTNFTSATLDNAQMCGVHSTYEAFRVSARGEYDEFLSALQQRTVPAVAKIFAVHGYTVAPSGTAIRSDGDHGWIVTDPSAKRSYEVRTIAVDGANSLVVTDPNRITRFDNARLTDARLGPDKGIRTVLRGATFTNAELAGADLSKADLGPVDPHDPSTGAKFVGAKMNGVGLSQAALVGANLAQSFLHGANLAGANLKGADLSGAQLGSLAAQFAVPETSGNYHRLLTALERADGAEVVSLFEAFRHPLEGVTALEIKTHVPQRSWRLSHRSRPTPYTVLNWTSSGGSKSLVVSTETKAATLTGAYMPNARLTDANLNGVAASGVQLYGEVHLEGAILDEATLSNANLAGSHLGVKALHRVNLSYANLVNSTFKGVDLTHGVVLSYASLQGTDFTDCHMDGANLEYAAVSVRLSGTTSGAYLFKISDAGVVKDVVGELTAAAAAMFPVELAPGPDRTPVDQLVTYLKQGDIVNAGPILMKRGLTLPVGAKIQATTETDAWQVIDSKGAGFNVWLGYTKAGAKAVLARPGTPRLRDIFKTHSGNAGTLRWQSTVSADLGPDRWEIDNDSANPDNFQLGYVKILAVRAEDGLVFYGTMLRLERLADDNTRQIVPVTLLPTVLGPTNAAGEQLCGPDGSGSYFGPTTVCPNTVTLSLNQSSKTRLRWEEMLRAPESPAPPTCVPSPNQYCPPVSPSAYVSGP</sequence>